<dbReference type="HOGENOM" id="CLU_309660_0_0_9"/>
<organism evidence="1 2">
    <name type="scientific">Lachnoclostridium phytofermentans (strain ATCC 700394 / DSM 18823 / ISDg)</name>
    <name type="common">Clostridium phytofermentans</name>
    <dbReference type="NCBI Taxonomy" id="357809"/>
    <lineage>
        <taxon>Bacteria</taxon>
        <taxon>Bacillati</taxon>
        <taxon>Bacillota</taxon>
        <taxon>Clostridia</taxon>
        <taxon>Lachnospirales</taxon>
        <taxon>Lachnospiraceae</taxon>
    </lineage>
</organism>
<gene>
    <name evidence="1" type="ordered locus">Cphy_2274</name>
</gene>
<dbReference type="CDD" id="cd14489">
    <property type="entry name" value="CBM_SBP_bac_1_like"/>
    <property type="match status" value="1"/>
</dbReference>
<sequence precursor="true">MNNKKEKKKMGRRMRFRRTLSFLLAATMLFTPIQSGKTIIAAENKTLADYEEIVGSYSVDKSIPRYTIYKEGFNNVKPPDEYTIEANDYVYYTEGELDSNKKEIAAIPEELNDYEGMDGTSVIISETGFIEYEVDIKNAGFYDIALTYYPIEGKNSEIQRSFFIDGELPYDELALIEFSRVWSNNITETYLNEDGIPTKKWEKDNQGNDLKPTLYETPEWITSYLYDSNGFVINQLSVYFTEGVHKISMLSLREPMLLRRITLNNTTEVVDYKTKKAEWDGMNAKDTSGILVRVEAESVTKTSSQMLYPKQDQSSPAVYPSSTKELLNNTIGGNSWRLVGQWMEWDFEVPESGYYKIGFYAKQNFVRGIYVSRKITIDGNVLFNELSDYGFQYQSNWRFDTLMDENNDAYKIYLEAGNHTLRMQNVLGEFSSIIGEVQESLSKLNSIYRKIIRITGVKPDIYSDYQIEAKLPELEAELIDVHNQLDFAIKHLREVAGGSSDKEAVLVTMRDQLEDLIKDQEYFKKIVTSYKINVRAVGTWLSGAVSQPLQLDAIYIYSPDVDANISRSSFWSKLWYEICRLFYSFVIDYNQIGNVSERGKESHTITLWVGTGRDQANVIKSLIDETFTKRTGINVNVMLVDMGTLLQATLAGQGPDVAIQLNISNPTYNSAIQSSNDMPMNYGLRNAVADLSQFSDLKEVRERFFDSALVPFTYDNHTFALPETQTFPMMFYRKDILKELGLTLPQTWDDVKVIMSVLAKNQMEFGMLPNELNFLMLLNQYGGQYYNEDATKSALDSDEGINAFKEYCSLYTEYKLDKVTSVEDRFRTGECPIIIADYSVYNNFQVSAPDIKGLWGFAPVPGMRKEDGTINRNVASVGSACVIMESSKYKEDSWEFLKWWTSAEIQTLYGKEMESLMGASARVATANKEAFESLPWPSADYNALKKQFQSVVGTRQVPGGYFTWRNIDNAFYKVTTNTDSASARECLMDNIIYINDEINYKRKEFHMPLSND</sequence>
<dbReference type="InterPro" id="IPR050490">
    <property type="entry name" value="Bact_solute-bd_prot1"/>
</dbReference>
<dbReference type="Gene3D" id="3.40.190.10">
    <property type="entry name" value="Periplasmic binding protein-like II"/>
    <property type="match status" value="1"/>
</dbReference>
<dbReference type="PANTHER" id="PTHR43649:SF27">
    <property type="entry name" value="EXTRACELLULAR SOLUTE-BINDING PROTEIN FAMILY 1"/>
    <property type="match status" value="1"/>
</dbReference>
<dbReference type="Proteomes" id="UP000000370">
    <property type="component" value="Chromosome"/>
</dbReference>
<dbReference type="PANTHER" id="PTHR43649">
    <property type="entry name" value="ARABINOSE-BINDING PROTEIN-RELATED"/>
    <property type="match status" value="1"/>
</dbReference>
<reference evidence="2" key="1">
    <citation type="submission" date="2007-11" db="EMBL/GenBank/DDBJ databases">
        <title>Complete genome sequence of Clostridium phytofermentans ISDg.</title>
        <authorList>
            <person name="Leschine S.B."/>
            <person name="Warnick T.A."/>
            <person name="Blanchard J.L."/>
            <person name="Schnell D.J."/>
            <person name="Petit E.L."/>
            <person name="LaTouf W.G."/>
            <person name="Copeland A."/>
            <person name="Lucas S."/>
            <person name="Lapidus A."/>
            <person name="Barry K."/>
            <person name="Glavina del Rio T."/>
            <person name="Dalin E."/>
            <person name="Tice H."/>
            <person name="Pitluck S."/>
            <person name="Kiss H."/>
            <person name="Brettin T."/>
            <person name="Bruce D."/>
            <person name="Detter J.C."/>
            <person name="Han C."/>
            <person name="Kuske C."/>
            <person name="Schmutz J."/>
            <person name="Larimer F."/>
            <person name="Land M."/>
            <person name="Hauser L."/>
            <person name="Kyrpides N."/>
            <person name="Kim E.A."/>
            <person name="Richardson P."/>
        </authorList>
    </citation>
    <scope>NUCLEOTIDE SEQUENCE [LARGE SCALE GENOMIC DNA]</scope>
    <source>
        <strain evidence="2">ATCC 700394 / DSM 18823 / ISDg</strain>
    </source>
</reference>
<dbReference type="KEGG" id="cpy:Cphy_2274"/>
<evidence type="ECO:0000313" key="1">
    <source>
        <dbReference type="EMBL" id="ABX42635.1"/>
    </source>
</evidence>
<name>A9KK63_LACP7</name>
<dbReference type="AlphaFoldDB" id="A9KK63"/>
<accession>A9KK63</accession>
<dbReference type="RefSeq" id="WP_012200289.1">
    <property type="nucleotide sequence ID" value="NC_010001.1"/>
</dbReference>
<dbReference type="EMBL" id="CP000885">
    <property type="protein sequence ID" value="ABX42635.1"/>
    <property type="molecule type" value="Genomic_DNA"/>
</dbReference>
<dbReference type="Pfam" id="PF01547">
    <property type="entry name" value="SBP_bac_1"/>
    <property type="match status" value="1"/>
</dbReference>
<dbReference type="eggNOG" id="COG2182">
    <property type="taxonomic scope" value="Bacteria"/>
</dbReference>
<keyword evidence="2" id="KW-1185">Reference proteome</keyword>
<evidence type="ECO:0000313" key="2">
    <source>
        <dbReference type="Proteomes" id="UP000000370"/>
    </source>
</evidence>
<dbReference type="SUPFAM" id="SSF53850">
    <property type="entry name" value="Periplasmic binding protein-like II"/>
    <property type="match status" value="1"/>
</dbReference>
<dbReference type="STRING" id="357809.Cphy_2274"/>
<dbReference type="Gene3D" id="2.60.120.260">
    <property type="entry name" value="Galactose-binding domain-like"/>
    <property type="match status" value="1"/>
</dbReference>
<dbReference type="InterPro" id="IPR006059">
    <property type="entry name" value="SBP"/>
</dbReference>
<proteinExistence type="predicted"/>
<protein>
    <submittedName>
        <fullName evidence="1">Extracellular solute-binding protein family 1</fullName>
    </submittedName>
</protein>